<dbReference type="AlphaFoldDB" id="A0A6G7VN21"/>
<reference evidence="2 3" key="1">
    <citation type="submission" date="2020-03" db="EMBL/GenBank/DDBJ databases">
        <title>Complete genome sequence of Monaibacterium sp. ALG8 with diverse plasmids.</title>
        <authorList>
            <person name="Sun C."/>
        </authorList>
    </citation>
    <scope>NUCLEOTIDE SEQUENCE [LARGE SCALE GENOMIC DNA]</scope>
    <source>
        <strain evidence="2 3">ALG8</strain>
    </source>
</reference>
<dbReference type="KEGG" id="mon:G8E03_11395"/>
<proteinExistence type="predicted"/>
<gene>
    <name evidence="2" type="ORF">G8E03_11395</name>
</gene>
<organism evidence="2 3">
    <name type="scientific">Pontivivens nitratireducens</name>
    <dbReference type="NCBI Taxonomy" id="2758038"/>
    <lineage>
        <taxon>Bacteria</taxon>
        <taxon>Pseudomonadati</taxon>
        <taxon>Pseudomonadota</taxon>
        <taxon>Alphaproteobacteria</taxon>
        <taxon>Rhodobacterales</taxon>
        <taxon>Paracoccaceae</taxon>
        <taxon>Pontivivens</taxon>
    </lineage>
</organism>
<feature type="transmembrane region" description="Helical" evidence="1">
    <location>
        <begin position="6"/>
        <end position="22"/>
    </location>
</feature>
<accession>A0A6G7VN21</accession>
<keyword evidence="3" id="KW-1185">Reference proteome</keyword>
<evidence type="ECO:0000313" key="2">
    <source>
        <dbReference type="EMBL" id="QIK41322.1"/>
    </source>
</evidence>
<name>A0A6G7VN21_9RHOB</name>
<protein>
    <submittedName>
        <fullName evidence="2">Uncharacterized protein</fullName>
    </submittedName>
</protein>
<evidence type="ECO:0000313" key="3">
    <source>
        <dbReference type="Proteomes" id="UP000500791"/>
    </source>
</evidence>
<keyword evidence="1" id="KW-1133">Transmembrane helix</keyword>
<dbReference type="Proteomes" id="UP000500791">
    <property type="component" value="Chromosome"/>
</dbReference>
<evidence type="ECO:0000256" key="1">
    <source>
        <dbReference type="SAM" id="Phobius"/>
    </source>
</evidence>
<keyword evidence="1" id="KW-0812">Transmembrane</keyword>
<dbReference type="EMBL" id="CP049811">
    <property type="protein sequence ID" value="QIK41322.1"/>
    <property type="molecule type" value="Genomic_DNA"/>
</dbReference>
<sequence length="82" mass="9272">MVYVIGGIIAAVILLAIIEYAFRSKRPARTFAEKFDIDPTKLREVHTTFGNPLGHGDIQKANDYMRDQAIKARAVKTKEPRQ</sequence>
<keyword evidence="1" id="KW-0472">Membrane</keyword>
<dbReference type="RefSeq" id="WP_166191873.1">
    <property type="nucleotide sequence ID" value="NZ_CP049811.1"/>
</dbReference>